<dbReference type="RefSeq" id="WP_080822908.1">
    <property type="nucleotide sequence ID" value="NZ_LT009718.1"/>
</dbReference>
<comment type="caution">
    <text evidence="1">The sequence shown here is derived from an EMBL/GenBank/DDBJ whole genome shotgun (WGS) entry which is preliminary data.</text>
</comment>
<evidence type="ECO:0000313" key="2">
    <source>
        <dbReference type="Proteomes" id="UP000191933"/>
    </source>
</evidence>
<proteinExistence type="predicted"/>
<sequence>MPTYTKSSTPAADAARLNLLEEKVRNLDPGEGADLTALTAALNRLYDMTMRGGTHGTNPEGDVDGELGDSLFWFRQQSFSETARKSIVTVTFGDTDGLDRVKDIPLLHQVLGVDVGWTFAKPSPSDNQNNYSLAGTIFSSPSDLSDIRARGQTILGLMFGGGVTTWQDFIDAHGSIFRAIYGNAFSFDPDASTKSLLSIIRSLEAKIVDLESRVEWLEKH</sequence>
<dbReference type="EMBL" id="FBVY01000006">
    <property type="protein sequence ID" value="CUW88507.1"/>
    <property type="molecule type" value="Genomic_DNA"/>
</dbReference>
<organism evidence="1 2">
    <name type="scientific">Agrobacterium genomosp. 2 str. CFBP 5494</name>
    <dbReference type="NCBI Taxonomy" id="1183436"/>
    <lineage>
        <taxon>Bacteria</taxon>
        <taxon>Pseudomonadati</taxon>
        <taxon>Pseudomonadota</taxon>
        <taxon>Alphaproteobacteria</taxon>
        <taxon>Hyphomicrobiales</taxon>
        <taxon>Rhizobiaceae</taxon>
        <taxon>Rhizobium/Agrobacterium group</taxon>
        <taxon>Agrobacterium</taxon>
        <taxon>Agrobacterium tumefaciens complex</taxon>
    </lineage>
</organism>
<dbReference type="Proteomes" id="UP000191933">
    <property type="component" value="Unassembled WGS sequence"/>
</dbReference>
<reference evidence="1 2" key="1">
    <citation type="submission" date="2016-01" db="EMBL/GenBank/DDBJ databases">
        <authorList>
            <person name="Regsiter A."/>
            <person name="william w."/>
        </authorList>
    </citation>
    <scope>NUCLEOTIDE SEQUENCE [LARGE SCALE GENOMIC DNA]</scope>
    <source>
        <strain evidence="1 2">CFBP 5494</strain>
    </source>
</reference>
<name>A0A9W5AZP5_9HYPH</name>
<evidence type="ECO:0000313" key="1">
    <source>
        <dbReference type="EMBL" id="CUW88507.1"/>
    </source>
</evidence>
<protein>
    <submittedName>
        <fullName evidence="1">Uncharacterized protein</fullName>
    </submittedName>
</protein>
<accession>A0A9W5AZP5</accession>
<gene>
    <name evidence="1" type="ORF">AGR2A_Cc140082</name>
</gene>
<dbReference type="AlphaFoldDB" id="A0A9W5AZP5"/>
<keyword evidence="2" id="KW-1185">Reference proteome</keyword>